<dbReference type="Pfam" id="PF10824">
    <property type="entry name" value="T7SS_ESX_EspC"/>
    <property type="match status" value="1"/>
</dbReference>
<reference evidence="2" key="1">
    <citation type="journal article" date="2019" name="Int. J. Syst. Evol. Microbiol.">
        <title>The Global Catalogue of Microorganisms (GCM) 10K type strain sequencing project: providing services to taxonomists for standard genome sequencing and annotation.</title>
        <authorList>
            <consortium name="The Broad Institute Genomics Platform"/>
            <consortium name="The Broad Institute Genome Sequencing Center for Infectious Disease"/>
            <person name="Wu L."/>
            <person name="Ma J."/>
        </authorList>
    </citation>
    <scope>NUCLEOTIDE SEQUENCE [LARGE SCALE GENOMIC DNA]</scope>
    <source>
        <strain evidence="2">CGMCC 4.7641</strain>
    </source>
</reference>
<comment type="caution">
    <text evidence="1">The sequence shown here is derived from an EMBL/GenBank/DDBJ whole genome shotgun (WGS) entry which is preliminary data.</text>
</comment>
<protein>
    <submittedName>
        <fullName evidence="1">Type VII secretion target</fullName>
    </submittedName>
</protein>
<name>A0ABW5H3D6_9PSEU</name>
<dbReference type="InterPro" id="IPR022536">
    <property type="entry name" value="EspC"/>
</dbReference>
<dbReference type="Proteomes" id="UP001597483">
    <property type="component" value="Unassembled WGS sequence"/>
</dbReference>
<proteinExistence type="predicted"/>
<dbReference type="RefSeq" id="WP_378302557.1">
    <property type="nucleotide sequence ID" value="NZ_JBHUKS010000006.1"/>
</dbReference>
<gene>
    <name evidence="1" type="ORF">ACFSVL_09600</name>
</gene>
<dbReference type="EMBL" id="JBHUKS010000006">
    <property type="protein sequence ID" value="MFD2467646.1"/>
    <property type="molecule type" value="Genomic_DNA"/>
</dbReference>
<sequence length="106" mass="10971">MTAAGVHLDTDALQQHLRQLSQTGQQVAAACQNSAQTIASGEAAIGTGPLADAFRRPYTAASQAVRTAAERIPALYRQLAEVGASCAADYARRDADAAGAMSAVRR</sequence>
<accession>A0ABW5H3D6</accession>
<evidence type="ECO:0000313" key="1">
    <source>
        <dbReference type="EMBL" id="MFD2467646.1"/>
    </source>
</evidence>
<evidence type="ECO:0000313" key="2">
    <source>
        <dbReference type="Proteomes" id="UP001597483"/>
    </source>
</evidence>
<organism evidence="1 2">
    <name type="scientific">Amycolatopsis silviterrae</name>
    <dbReference type="NCBI Taxonomy" id="1656914"/>
    <lineage>
        <taxon>Bacteria</taxon>
        <taxon>Bacillati</taxon>
        <taxon>Actinomycetota</taxon>
        <taxon>Actinomycetes</taxon>
        <taxon>Pseudonocardiales</taxon>
        <taxon>Pseudonocardiaceae</taxon>
        <taxon>Amycolatopsis</taxon>
    </lineage>
</organism>
<keyword evidence="2" id="KW-1185">Reference proteome</keyword>